<protein>
    <submittedName>
        <fullName evidence="2">Uncharacterized protein</fullName>
    </submittedName>
</protein>
<dbReference type="AlphaFoldDB" id="A0A922HTD6"/>
<organism evidence="2 3">
    <name type="scientific">Dermatophagoides farinae</name>
    <name type="common">American house dust mite</name>
    <dbReference type="NCBI Taxonomy" id="6954"/>
    <lineage>
        <taxon>Eukaryota</taxon>
        <taxon>Metazoa</taxon>
        <taxon>Ecdysozoa</taxon>
        <taxon>Arthropoda</taxon>
        <taxon>Chelicerata</taxon>
        <taxon>Arachnida</taxon>
        <taxon>Acari</taxon>
        <taxon>Acariformes</taxon>
        <taxon>Sarcoptiformes</taxon>
        <taxon>Astigmata</taxon>
        <taxon>Psoroptidia</taxon>
        <taxon>Analgoidea</taxon>
        <taxon>Pyroglyphidae</taxon>
        <taxon>Dermatophagoidinae</taxon>
        <taxon>Dermatophagoides</taxon>
    </lineage>
</organism>
<comment type="caution">
    <text evidence="2">The sequence shown here is derived from an EMBL/GenBank/DDBJ whole genome shotgun (WGS) entry which is preliminary data.</text>
</comment>
<dbReference type="Proteomes" id="UP000790347">
    <property type="component" value="Unassembled WGS sequence"/>
</dbReference>
<accession>A0A922HTD6</accession>
<name>A0A922HTD6_DERFA</name>
<evidence type="ECO:0000313" key="3">
    <source>
        <dbReference type="Proteomes" id="UP000790347"/>
    </source>
</evidence>
<feature type="compositionally biased region" description="Low complexity" evidence="1">
    <location>
        <begin position="127"/>
        <end position="154"/>
    </location>
</feature>
<reference evidence="2" key="1">
    <citation type="submission" date="2013-05" db="EMBL/GenBank/DDBJ databases">
        <authorList>
            <person name="Yim A.K.Y."/>
            <person name="Chan T.F."/>
            <person name="Ji K.M."/>
            <person name="Liu X.Y."/>
            <person name="Zhou J.W."/>
            <person name="Li R.Q."/>
            <person name="Yang K.Y."/>
            <person name="Li J."/>
            <person name="Li M."/>
            <person name="Law P.T.W."/>
            <person name="Wu Y.L."/>
            <person name="Cai Z.L."/>
            <person name="Qin H."/>
            <person name="Bao Y."/>
            <person name="Leung R.K.K."/>
            <person name="Ng P.K.S."/>
            <person name="Zou J."/>
            <person name="Zhong X.J."/>
            <person name="Ran P.X."/>
            <person name="Zhong N.S."/>
            <person name="Liu Z.G."/>
            <person name="Tsui S.K.W."/>
        </authorList>
    </citation>
    <scope>NUCLEOTIDE SEQUENCE</scope>
    <source>
        <strain evidence="2">Derf</strain>
        <tissue evidence="2">Whole organism</tissue>
    </source>
</reference>
<sequence>MVLTRAGTEYGDDINPEMLRNEVKDLLFDTYKQYIDISPRSKSCNQTGKVLYDEYYKYSKLIIEDGNFTSEEEKPFDEMKSMVDLAFKYAQTDRGTISMYRGSCNHSRQSIPRVELTKQSTVVYDLSSSKQSTSNSESEQQQQSTSNDNQKQQQPNVLYVNNPQPSSSLYNSYQHPNVPYYHNGQYYYYNDQAYWWDYNQYQTNWSGVEPVAAKKLGKFNGDPLAYHTFGKRFNITSSTIHKSEEMLIKSWKSLICCRTKIATSPKVL</sequence>
<keyword evidence="3" id="KW-1185">Reference proteome</keyword>
<evidence type="ECO:0000256" key="1">
    <source>
        <dbReference type="SAM" id="MobiDB-lite"/>
    </source>
</evidence>
<proteinExistence type="predicted"/>
<feature type="region of interest" description="Disordered" evidence="1">
    <location>
        <begin position="125"/>
        <end position="161"/>
    </location>
</feature>
<gene>
    <name evidence="2" type="ORF">DERF_009139</name>
</gene>
<reference evidence="2" key="2">
    <citation type="journal article" date="2022" name="Res Sq">
        <title>Comparative Genomics Reveals Insights into the Divergent Evolution of Astigmatic Mites and Household Pest Adaptations.</title>
        <authorList>
            <person name="Xiong Q."/>
            <person name="Wan A.T.-Y."/>
            <person name="Liu X.-Y."/>
            <person name="Fung C.S.-H."/>
            <person name="Xiao X."/>
            <person name="Malainual N."/>
            <person name="Hou J."/>
            <person name="Wang L."/>
            <person name="Wang M."/>
            <person name="Yang K."/>
            <person name="Cui Y."/>
            <person name="Leung E."/>
            <person name="Nong W."/>
            <person name="Shin S.-K."/>
            <person name="Au S."/>
            <person name="Jeong K.Y."/>
            <person name="Chew F.T."/>
            <person name="Hui J."/>
            <person name="Leung T.F."/>
            <person name="Tungtrongchitr A."/>
            <person name="Zhong N."/>
            <person name="Liu Z."/>
            <person name="Tsui S."/>
        </authorList>
    </citation>
    <scope>NUCLEOTIDE SEQUENCE</scope>
    <source>
        <strain evidence="2">Derf</strain>
        <tissue evidence="2">Whole organism</tissue>
    </source>
</reference>
<dbReference type="EMBL" id="ASGP02000004">
    <property type="protein sequence ID" value="KAH9510620.1"/>
    <property type="molecule type" value="Genomic_DNA"/>
</dbReference>
<evidence type="ECO:0000313" key="2">
    <source>
        <dbReference type="EMBL" id="KAH9510620.1"/>
    </source>
</evidence>